<comment type="subcellular location">
    <subcellularLocation>
        <location evidence="1">Cell inner membrane</location>
        <topology evidence="1">Multi-pass membrane protein</topology>
    </subcellularLocation>
</comment>
<evidence type="ECO:0000259" key="13">
    <source>
        <dbReference type="Pfam" id="PF21082"/>
    </source>
</evidence>
<evidence type="ECO:0000256" key="2">
    <source>
        <dbReference type="ARBA" id="ARBA00008017"/>
    </source>
</evidence>
<evidence type="ECO:0000256" key="10">
    <source>
        <dbReference type="ARBA" id="ARBA00093659"/>
    </source>
</evidence>
<dbReference type="AlphaFoldDB" id="A0AAW9RFU2"/>
<dbReference type="PANTHER" id="PTHR30414:SF0">
    <property type="entry name" value="MINICONDUCTANCE MECHANOSENSITIVE CHANNEL YBDG"/>
    <property type="match status" value="1"/>
</dbReference>
<proteinExistence type="inferred from homology"/>
<feature type="transmembrane region" description="Helical" evidence="11">
    <location>
        <begin position="115"/>
        <end position="138"/>
    </location>
</feature>
<evidence type="ECO:0000256" key="3">
    <source>
        <dbReference type="ARBA" id="ARBA00022475"/>
    </source>
</evidence>
<dbReference type="EMBL" id="JAZHOG010000005">
    <property type="protein sequence ID" value="MEJ8567844.1"/>
    <property type="molecule type" value="Genomic_DNA"/>
</dbReference>
<evidence type="ECO:0000256" key="9">
    <source>
        <dbReference type="ARBA" id="ARBA00093630"/>
    </source>
</evidence>
<name>A0AAW9RFU2_9GAMM</name>
<sequence length="426" mass="47482">MQDVRTQLKEFLLEWLNAQLPQFAGLAYATLVLLWIGLVALLIYLVTHRVALRWVAKPVRTHSGSRSHWRQVLHQNKLFGRLVLTAQAVIVKLQAEFWLADDSTLMGVIDVAAQTWIIIFCTLSIFSVLNSALAILRLNPATRTFPLRGITQSIKLVAVVLAGLLIVAALLGKSPVILLSGLGAVSAVLMLVFKDPILGLVAGLQLSANEMLSVGDWLEMPKYGADGDVIEIGLTTVKVRNWDKTITTIPTYALISDSFKNWRGMSEAGGRRIKRNLLVETGSIRFLDEEDLHRLNRAELLAPYLTAKIDEIERYNQQGKGDLSCLVNGRRLTNLGTFRAYLTAYLKAHPRIHQEMTLMVRQLQPGANGLPLEIYAFTNTTDWAEYEGIQADIFDHVFAVLPEFGLRAHELPTGSDLRLLTADRQP</sequence>
<dbReference type="Gene3D" id="2.30.30.60">
    <property type="match status" value="1"/>
</dbReference>
<evidence type="ECO:0000256" key="8">
    <source>
        <dbReference type="ARBA" id="ARBA00023136"/>
    </source>
</evidence>
<dbReference type="SUPFAM" id="SSF50182">
    <property type="entry name" value="Sm-like ribonucleoproteins"/>
    <property type="match status" value="1"/>
</dbReference>
<evidence type="ECO:0000256" key="1">
    <source>
        <dbReference type="ARBA" id="ARBA00004429"/>
    </source>
</evidence>
<keyword evidence="15" id="KW-1185">Reference proteome</keyword>
<dbReference type="InterPro" id="IPR049278">
    <property type="entry name" value="MS_channel_C"/>
</dbReference>
<dbReference type="InterPro" id="IPR023408">
    <property type="entry name" value="MscS_beta-dom_sf"/>
</dbReference>
<feature type="transmembrane region" description="Helical" evidence="11">
    <location>
        <begin position="150"/>
        <end position="170"/>
    </location>
</feature>
<evidence type="ECO:0000256" key="6">
    <source>
        <dbReference type="ARBA" id="ARBA00022989"/>
    </source>
</evidence>
<organism evidence="14 15">
    <name type="scientific">Elongatibacter sediminis</name>
    <dbReference type="NCBI Taxonomy" id="3119006"/>
    <lineage>
        <taxon>Bacteria</taxon>
        <taxon>Pseudomonadati</taxon>
        <taxon>Pseudomonadota</taxon>
        <taxon>Gammaproteobacteria</taxon>
        <taxon>Chromatiales</taxon>
        <taxon>Wenzhouxiangellaceae</taxon>
        <taxon>Elongatibacter</taxon>
    </lineage>
</organism>
<keyword evidence="5 11" id="KW-0812">Transmembrane</keyword>
<feature type="domain" description="Mechanosensitive ion channel MscS C-terminal" evidence="13">
    <location>
        <begin position="344"/>
        <end position="406"/>
    </location>
</feature>
<evidence type="ECO:0000256" key="11">
    <source>
        <dbReference type="SAM" id="Phobius"/>
    </source>
</evidence>
<dbReference type="Pfam" id="PF00924">
    <property type="entry name" value="MS_channel_2nd"/>
    <property type="match status" value="1"/>
</dbReference>
<keyword evidence="4" id="KW-0997">Cell inner membrane</keyword>
<dbReference type="PANTHER" id="PTHR30414">
    <property type="entry name" value="MINICONDUCTANCE MECHANOSENSITIVE CHANNEL YBDG"/>
    <property type="match status" value="1"/>
</dbReference>
<keyword evidence="8 11" id="KW-0472">Membrane</keyword>
<dbReference type="Proteomes" id="UP001359886">
    <property type="component" value="Unassembled WGS sequence"/>
</dbReference>
<comment type="caution">
    <text evidence="14">The sequence shown here is derived from an EMBL/GenBank/DDBJ whole genome shotgun (WGS) entry which is preliminary data.</text>
</comment>
<accession>A0AAW9RFU2</accession>
<dbReference type="GO" id="GO:0008381">
    <property type="term" value="F:mechanosensitive monoatomic ion channel activity"/>
    <property type="evidence" value="ECO:0007669"/>
    <property type="project" value="InterPro"/>
</dbReference>
<dbReference type="GO" id="GO:0071470">
    <property type="term" value="P:cellular response to osmotic stress"/>
    <property type="evidence" value="ECO:0007669"/>
    <property type="project" value="InterPro"/>
</dbReference>
<reference evidence="14 15" key="1">
    <citation type="submission" date="2024-02" db="EMBL/GenBank/DDBJ databases">
        <title>A novel Wenzhouxiangellaceae bacterium, isolated from coastal sediments.</title>
        <authorList>
            <person name="Du Z.-J."/>
            <person name="Ye Y.-Q."/>
            <person name="Zhang X.-Y."/>
        </authorList>
    </citation>
    <scope>NUCLEOTIDE SEQUENCE [LARGE SCALE GENOMIC DNA]</scope>
    <source>
        <strain evidence="14 15">CH-27</strain>
    </source>
</reference>
<evidence type="ECO:0000259" key="12">
    <source>
        <dbReference type="Pfam" id="PF00924"/>
    </source>
</evidence>
<dbReference type="InterPro" id="IPR006685">
    <property type="entry name" value="MscS_channel_2nd"/>
</dbReference>
<feature type="transmembrane region" description="Helical" evidence="11">
    <location>
        <begin position="78"/>
        <end position="95"/>
    </location>
</feature>
<protein>
    <recommendedName>
        <fullName evidence="9">Mechanosensing system component YbdG</fullName>
    </recommendedName>
    <alternativeName>
        <fullName evidence="10">Mechanosensitive channel homolog YbdG</fullName>
    </alternativeName>
</protein>
<evidence type="ECO:0000313" key="15">
    <source>
        <dbReference type="Proteomes" id="UP001359886"/>
    </source>
</evidence>
<feature type="domain" description="Mechanosensitive ion channel MscS" evidence="12">
    <location>
        <begin position="195"/>
        <end position="263"/>
    </location>
</feature>
<gene>
    <name evidence="14" type="ORF">V3330_09430</name>
</gene>
<evidence type="ECO:0000313" key="14">
    <source>
        <dbReference type="EMBL" id="MEJ8567844.1"/>
    </source>
</evidence>
<keyword evidence="7" id="KW-0346">Stress response</keyword>
<evidence type="ECO:0000256" key="7">
    <source>
        <dbReference type="ARBA" id="ARBA00023016"/>
    </source>
</evidence>
<keyword evidence="3" id="KW-1003">Cell membrane</keyword>
<evidence type="ECO:0000256" key="4">
    <source>
        <dbReference type="ARBA" id="ARBA00022519"/>
    </source>
</evidence>
<dbReference type="FunFam" id="2.30.30.60:FF:000002">
    <property type="entry name" value="Mechanosensitive ion channel family protein"/>
    <property type="match status" value="1"/>
</dbReference>
<feature type="transmembrane region" description="Helical" evidence="11">
    <location>
        <begin position="20"/>
        <end position="47"/>
    </location>
</feature>
<dbReference type="Pfam" id="PF21082">
    <property type="entry name" value="MS_channel_3rd"/>
    <property type="match status" value="1"/>
</dbReference>
<comment type="similarity">
    <text evidence="2">Belongs to the MscS (TC 1.A.23) family.</text>
</comment>
<evidence type="ECO:0000256" key="5">
    <source>
        <dbReference type="ARBA" id="ARBA00022692"/>
    </source>
</evidence>
<dbReference type="GO" id="GO:0005886">
    <property type="term" value="C:plasma membrane"/>
    <property type="evidence" value="ECO:0007669"/>
    <property type="project" value="UniProtKB-SubCell"/>
</dbReference>
<dbReference type="InterPro" id="IPR010920">
    <property type="entry name" value="LSM_dom_sf"/>
</dbReference>
<keyword evidence="6 11" id="KW-1133">Transmembrane helix</keyword>
<dbReference type="InterPro" id="IPR030192">
    <property type="entry name" value="YbdG"/>
</dbReference>